<dbReference type="Pfam" id="PF17255">
    <property type="entry name" value="EbsA"/>
    <property type="match status" value="1"/>
</dbReference>
<evidence type="ECO:0000313" key="4">
    <source>
        <dbReference type="Proteomes" id="UP000025245"/>
    </source>
</evidence>
<dbReference type="KEGG" id="sio:DW64_05635"/>
<keyword evidence="1" id="KW-1133">Transmembrane helix</keyword>
<dbReference type="RefSeq" id="WP_003099946.1">
    <property type="nucleotide sequence ID" value="NZ_CP010783.1"/>
</dbReference>
<feature type="transmembrane region" description="Helical" evidence="1">
    <location>
        <begin position="47"/>
        <end position="66"/>
    </location>
</feature>
<name>A0A1J0MZF8_STRIN</name>
<dbReference type="InterPro" id="IPR020215">
    <property type="entry name" value="EbsA-like"/>
</dbReference>
<evidence type="ECO:0000313" key="2">
    <source>
        <dbReference type="EMBL" id="AHY15943.1"/>
    </source>
</evidence>
<proteinExistence type="predicted"/>
<evidence type="ECO:0000313" key="5">
    <source>
        <dbReference type="Proteomes" id="UP000269148"/>
    </source>
</evidence>
<keyword evidence="1" id="KW-0472">Membrane</keyword>
<accession>A0A1J0MZF8</accession>
<feature type="transmembrane region" description="Helical" evidence="1">
    <location>
        <begin position="20"/>
        <end position="38"/>
    </location>
</feature>
<dbReference type="OrthoDB" id="2233065at2"/>
<dbReference type="EMBL" id="QLQD01000054">
    <property type="protein sequence ID" value="RLU56688.1"/>
    <property type="molecule type" value="Genomic_DNA"/>
</dbReference>
<dbReference type="GeneID" id="35764792"/>
<dbReference type="EMBL" id="CP007586">
    <property type="protein sequence ID" value="AHY15943.1"/>
    <property type="molecule type" value="Genomic_DNA"/>
</dbReference>
<sequence>MIKIFGKIRYHWQPELSWSIIYWSIAIAPIFIGLSMLYERTEIPSRVFILFALFAFLVGVGFHRYFVIENNGILRVVSLKLFGPRKIEISKVTKVEVTKSTICFFVEDKHYIFYMRKWPKKYFLDALVLNPYFQGEVELVDNLINLDYFEVYKDEKKTLTGL</sequence>
<dbReference type="Proteomes" id="UP000269148">
    <property type="component" value="Unassembled WGS sequence"/>
</dbReference>
<dbReference type="KEGG" id="siz:SI82_05800"/>
<dbReference type="STRING" id="1346.BMF34_05710"/>
<dbReference type="KEGG" id="siq:DQ08_05640"/>
<reference evidence="3 5" key="2">
    <citation type="submission" date="2018-06" db="EMBL/GenBank/DDBJ databases">
        <title>Mutators as drivers of adaptation in pathogenic bacteria and a risk factor for host jumps and vaccine escape.</title>
        <authorList>
            <person name="Barnes A.C."/>
            <person name="Silayeva O."/>
        </authorList>
    </citation>
    <scope>NUCLEOTIDE SEQUENCE [LARGE SCALE GENOMIC DNA]</scope>
    <source>
        <strain evidence="3 5">QMA0445</strain>
    </source>
</reference>
<keyword evidence="1" id="KW-0812">Transmembrane</keyword>
<protein>
    <submittedName>
        <fullName evidence="2">Membrane protein</fullName>
    </submittedName>
</protein>
<dbReference type="Proteomes" id="UP000025245">
    <property type="component" value="Chromosome"/>
</dbReference>
<organism evidence="3 5">
    <name type="scientific">Streptococcus iniae</name>
    <name type="common">Streptococcus shiloi</name>
    <dbReference type="NCBI Taxonomy" id="1346"/>
    <lineage>
        <taxon>Bacteria</taxon>
        <taxon>Bacillati</taxon>
        <taxon>Bacillota</taxon>
        <taxon>Bacilli</taxon>
        <taxon>Lactobacillales</taxon>
        <taxon>Streptococcaceae</taxon>
        <taxon>Streptococcus</taxon>
    </lineage>
</organism>
<dbReference type="eggNOG" id="ENOG50349T2">
    <property type="taxonomic scope" value="Bacteria"/>
</dbReference>
<evidence type="ECO:0000256" key="1">
    <source>
        <dbReference type="SAM" id="Phobius"/>
    </source>
</evidence>
<dbReference type="AlphaFoldDB" id="A0A1J0MZF8"/>
<evidence type="ECO:0000313" key="3">
    <source>
        <dbReference type="EMBL" id="RLU56688.1"/>
    </source>
</evidence>
<reference evidence="2 4" key="1">
    <citation type="journal article" date="2014" name="Genome Announc.">
        <title>Complete Genome Sequence of a Virulent Strain, Streptococcus iniae ISET0901, Isolated from Diseased Tilapia.</title>
        <authorList>
            <person name="Pridgeon J.W."/>
            <person name="Zhang D."/>
            <person name="Zhang L."/>
        </authorList>
    </citation>
    <scope>NUCLEOTIDE SEQUENCE [LARGE SCALE GENOMIC DNA]</scope>
    <source>
        <strain evidence="2 4">ISET0901</strain>
    </source>
</reference>
<gene>
    <name evidence="3" type="ORF">DIY07_05915</name>
    <name evidence="2" type="ORF">DQ08_05640</name>
</gene>
<keyword evidence="4" id="KW-1185">Reference proteome</keyword>